<feature type="compositionally biased region" description="Basic and acidic residues" evidence="1">
    <location>
        <begin position="1"/>
        <end position="27"/>
    </location>
</feature>
<accession>A0ABU6QAN0</accession>
<comment type="caution">
    <text evidence="2">The sequence shown here is derived from an EMBL/GenBank/DDBJ whole genome shotgun (WGS) entry which is preliminary data.</text>
</comment>
<dbReference type="EMBL" id="JASCZI010000097">
    <property type="protein sequence ID" value="MED6108650.1"/>
    <property type="molecule type" value="Genomic_DNA"/>
</dbReference>
<evidence type="ECO:0000313" key="3">
    <source>
        <dbReference type="Proteomes" id="UP001341840"/>
    </source>
</evidence>
<name>A0ABU6QAN0_9FABA</name>
<sequence length="149" mass="16874">MIDEEDKRRTKVSDKPDRTGRSDRSNREPSANLVRYTGKNRYLKTRSIRAQSFSVFHSLSFSRALCPQERYSSPPSNHPSVVVRRLLVTGVIGPPPTLPHTLFQVPTKGGLNTTCVKVMFKQEKEFKDKGQWEALAISNDMKGESVLLI</sequence>
<proteinExistence type="predicted"/>
<keyword evidence="3" id="KW-1185">Reference proteome</keyword>
<dbReference type="Proteomes" id="UP001341840">
    <property type="component" value="Unassembled WGS sequence"/>
</dbReference>
<evidence type="ECO:0000313" key="2">
    <source>
        <dbReference type="EMBL" id="MED6108650.1"/>
    </source>
</evidence>
<evidence type="ECO:0000256" key="1">
    <source>
        <dbReference type="SAM" id="MobiDB-lite"/>
    </source>
</evidence>
<feature type="region of interest" description="Disordered" evidence="1">
    <location>
        <begin position="1"/>
        <end position="30"/>
    </location>
</feature>
<reference evidence="2 3" key="1">
    <citation type="journal article" date="2023" name="Plants (Basel)">
        <title>Bridging the Gap: Combining Genomics and Transcriptomics Approaches to Understand Stylosanthes scabra, an Orphan Legume from the Brazilian Caatinga.</title>
        <authorList>
            <person name="Ferreira-Neto J.R.C."/>
            <person name="da Silva M.D."/>
            <person name="Binneck E."/>
            <person name="de Melo N.F."/>
            <person name="da Silva R.H."/>
            <person name="de Melo A.L.T.M."/>
            <person name="Pandolfi V."/>
            <person name="Bustamante F.O."/>
            <person name="Brasileiro-Vidal A.C."/>
            <person name="Benko-Iseppon A.M."/>
        </authorList>
    </citation>
    <scope>NUCLEOTIDE SEQUENCE [LARGE SCALE GENOMIC DNA]</scope>
    <source>
        <tissue evidence="2">Leaves</tissue>
    </source>
</reference>
<protein>
    <submittedName>
        <fullName evidence="2">Uncharacterized protein</fullName>
    </submittedName>
</protein>
<gene>
    <name evidence="2" type="ORF">PIB30_026060</name>
</gene>
<organism evidence="2 3">
    <name type="scientific">Stylosanthes scabra</name>
    <dbReference type="NCBI Taxonomy" id="79078"/>
    <lineage>
        <taxon>Eukaryota</taxon>
        <taxon>Viridiplantae</taxon>
        <taxon>Streptophyta</taxon>
        <taxon>Embryophyta</taxon>
        <taxon>Tracheophyta</taxon>
        <taxon>Spermatophyta</taxon>
        <taxon>Magnoliopsida</taxon>
        <taxon>eudicotyledons</taxon>
        <taxon>Gunneridae</taxon>
        <taxon>Pentapetalae</taxon>
        <taxon>rosids</taxon>
        <taxon>fabids</taxon>
        <taxon>Fabales</taxon>
        <taxon>Fabaceae</taxon>
        <taxon>Papilionoideae</taxon>
        <taxon>50 kb inversion clade</taxon>
        <taxon>dalbergioids sensu lato</taxon>
        <taxon>Dalbergieae</taxon>
        <taxon>Pterocarpus clade</taxon>
        <taxon>Stylosanthes</taxon>
    </lineage>
</organism>